<dbReference type="AlphaFoldDB" id="A0A1M7T5B4"/>
<keyword evidence="2" id="KW-1185">Reference proteome</keyword>
<gene>
    <name evidence="1" type="ORF">SAMN05444170_0808</name>
</gene>
<evidence type="ECO:0000313" key="2">
    <source>
        <dbReference type="Proteomes" id="UP000184096"/>
    </source>
</evidence>
<reference evidence="2" key="1">
    <citation type="submission" date="2016-11" db="EMBL/GenBank/DDBJ databases">
        <authorList>
            <person name="Varghese N."/>
            <person name="Submissions S."/>
        </authorList>
    </citation>
    <scope>NUCLEOTIDE SEQUENCE [LARGE SCALE GENOMIC DNA]</scope>
    <source>
        <strain evidence="2">GAS401</strain>
    </source>
</reference>
<sequence length="189" mass="21536">MPARTLIAINCQSLFPPHLTIIMVFSGRSAICRSNGIFRDRTMPAELVDLNRILLTLARSREFPDGSLRHGYDFIAPLDPEGHIDPILWKKYRDYCRVRRFWAGEDDEVGRLVHKPGGAEHARWVFEYDPGRDDDDEVGYKFGEHAFLPGDYVSISGKDGKLQTFRVISVNPVLLSMALVKSFELEINV</sequence>
<name>A0A1M7T5B4_9BRAD</name>
<accession>A0A1M7T5B4</accession>
<protein>
    <submittedName>
        <fullName evidence="1">Uncharacterized protein</fullName>
    </submittedName>
</protein>
<proteinExistence type="predicted"/>
<dbReference type="EMBL" id="LT670849">
    <property type="protein sequence ID" value="SHN65885.1"/>
    <property type="molecule type" value="Genomic_DNA"/>
</dbReference>
<organism evidence="1 2">
    <name type="scientific">Bradyrhizobium erythrophlei</name>
    <dbReference type="NCBI Taxonomy" id="1437360"/>
    <lineage>
        <taxon>Bacteria</taxon>
        <taxon>Pseudomonadati</taxon>
        <taxon>Pseudomonadota</taxon>
        <taxon>Alphaproteobacteria</taxon>
        <taxon>Hyphomicrobiales</taxon>
        <taxon>Nitrobacteraceae</taxon>
        <taxon>Bradyrhizobium</taxon>
    </lineage>
</organism>
<evidence type="ECO:0000313" key="1">
    <source>
        <dbReference type="EMBL" id="SHN65885.1"/>
    </source>
</evidence>
<dbReference type="Proteomes" id="UP000184096">
    <property type="component" value="Chromosome I"/>
</dbReference>